<organism evidence="1 2">
    <name type="scientific">Qingshengfaniella alkalisoli</name>
    <dbReference type="NCBI Taxonomy" id="2599296"/>
    <lineage>
        <taxon>Bacteria</taxon>
        <taxon>Pseudomonadati</taxon>
        <taxon>Pseudomonadota</taxon>
        <taxon>Alphaproteobacteria</taxon>
        <taxon>Rhodobacterales</taxon>
        <taxon>Paracoccaceae</taxon>
        <taxon>Qingshengfaniella</taxon>
    </lineage>
</organism>
<evidence type="ECO:0000313" key="1">
    <source>
        <dbReference type="EMBL" id="QDY70654.1"/>
    </source>
</evidence>
<protein>
    <submittedName>
        <fullName evidence="1">Uncharacterized protein</fullName>
    </submittedName>
</protein>
<geneLocation type="plasmid" evidence="1 2">
    <name>unnamed1</name>
</geneLocation>
<sequence length="467" mass="52537">MAALSCRHAVQIVINIRVRENTMPQVSAVVERTHSLDAACDLFLADLGDWVKTCIDRYRDALPIDIHDQATYASSWNIWIKYTNDPDASEFLYVLSDRISDYFQHTDQWHHGYWAQQEVHHGTEHFELFLNALYRLNPEHAATRSKILDACEHIGNWGNDCPDWFDWKTSLFRSTHLGTRTVIERPGHDINIPDHLRMINLSFLAFRVSGDSRYLDLAIAHCSRWADAINASDQIPVALQGEGWINQYSDEQRAVYGSFIEKLNTFDTDLDRAESFLASNGVDTFLEALNVTSDKKFLSAAERLLDVFATQLHDPDAGAAVDAIRRYRSLTGSNRYDSDILQAVADVHPENIGVISLDPAYDWGGRPKGIGKRKDMAKWYEDGEDRAHSPILLSLAAEISGDQLLARRSVEIARTYFRLATEAYPDGRDHGCSGCSVSAIARGHGRDNNAGVVSAVLEPMLSLRSDE</sequence>
<dbReference type="EMBL" id="CP042262">
    <property type="protein sequence ID" value="QDY70654.1"/>
    <property type="molecule type" value="Genomic_DNA"/>
</dbReference>
<dbReference type="KEGG" id="lit:FPZ52_13300"/>
<accession>A0A5B8IY38</accession>
<proteinExistence type="predicted"/>
<evidence type="ECO:0000313" key="2">
    <source>
        <dbReference type="Proteomes" id="UP000318483"/>
    </source>
</evidence>
<dbReference type="Proteomes" id="UP000318483">
    <property type="component" value="Plasmid unnamed1"/>
</dbReference>
<dbReference type="SUPFAM" id="SSF48208">
    <property type="entry name" value="Six-hairpin glycosidases"/>
    <property type="match status" value="1"/>
</dbReference>
<dbReference type="AlphaFoldDB" id="A0A5B8IY38"/>
<dbReference type="GO" id="GO:0005975">
    <property type="term" value="P:carbohydrate metabolic process"/>
    <property type="evidence" value="ECO:0007669"/>
    <property type="project" value="InterPro"/>
</dbReference>
<reference evidence="1 2" key="1">
    <citation type="submission" date="2019-07" db="EMBL/GenBank/DDBJ databases">
        <title>Litoreibacter alkalisoli sp. nov., isolated from saline-alkaline soil.</title>
        <authorList>
            <person name="Wang S."/>
            <person name="Xu L."/>
            <person name="Xing Y.-T."/>
            <person name="Sun J.-Q."/>
        </authorList>
    </citation>
    <scope>NUCLEOTIDE SEQUENCE [LARGE SCALE GENOMIC DNA]</scope>
    <source>
        <strain evidence="1 2">LN3S51</strain>
        <plasmid evidence="1 2">unnamed1</plasmid>
    </source>
</reference>
<keyword evidence="2" id="KW-1185">Reference proteome</keyword>
<dbReference type="RefSeq" id="WP_146366070.1">
    <property type="nucleotide sequence ID" value="NZ_CP042262.1"/>
</dbReference>
<gene>
    <name evidence="1" type="ORF">FPZ52_13300</name>
</gene>
<dbReference type="InterPro" id="IPR008928">
    <property type="entry name" value="6-hairpin_glycosidase_sf"/>
</dbReference>
<keyword evidence="1" id="KW-0614">Plasmid</keyword>
<name>A0A5B8IY38_9RHOB</name>